<keyword evidence="1" id="KW-0812">Transmembrane</keyword>
<keyword evidence="1" id="KW-1133">Transmembrane helix</keyword>
<dbReference type="Pfam" id="PF13858">
    <property type="entry name" value="DUF4199"/>
    <property type="match status" value="1"/>
</dbReference>
<keyword evidence="3" id="KW-1185">Reference proteome</keyword>
<evidence type="ECO:0000313" key="2">
    <source>
        <dbReference type="EMBL" id="NVO31200.1"/>
    </source>
</evidence>
<proteinExistence type="predicted"/>
<reference evidence="2 3" key="1">
    <citation type="submission" date="2020-05" db="EMBL/GenBank/DDBJ databases">
        <title>Hymenobacter terrestris sp. nov. and Hymenobacter lapidiphilus sp. nov., isolated from regoliths in Antarctica.</title>
        <authorList>
            <person name="Sedlacek I."/>
            <person name="Pantucek R."/>
            <person name="Zeman M."/>
            <person name="Holochova P."/>
            <person name="Kralova S."/>
            <person name="Stankova E."/>
            <person name="Sedo O."/>
            <person name="Micenkova L."/>
            <person name="Svec P."/>
            <person name="Gupta V."/>
            <person name="Sood U."/>
            <person name="Korpole U.S."/>
            <person name="Lal R."/>
        </authorList>
    </citation>
    <scope>NUCLEOTIDE SEQUENCE [LARGE SCALE GENOMIC DNA]</scope>
    <source>
        <strain evidence="2 3">P5342</strain>
    </source>
</reference>
<dbReference type="InterPro" id="IPR025250">
    <property type="entry name" value="DUF4199"/>
</dbReference>
<dbReference type="AlphaFoldDB" id="A0A7Y7U670"/>
<name>A0A7Y7U670_9BACT</name>
<feature type="transmembrane region" description="Helical" evidence="1">
    <location>
        <begin position="75"/>
        <end position="98"/>
    </location>
</feature>
<evidence type="ECO:0000313" key="3">
    <source>
        <dbReference type="Proteomes" id="UP000565521"/>
    </source>
</evidence>
<dbReference type="Proteomes" id="UP000565521">
    <property type="component" value="Unassembled WGS sequence"/>
</dbReference>
<dbReference type="RefSeq" id="WP_176908115.1">
    <property type="nucleotide sequence ID" value="NZ_JABKAU010000012.1"/>
</dbReference>
<dbReference type="EMBL" id="JABKAU010000012">
    <property type="protein sequence ID" value="NVO31200.1"/>
    <property type="molecule type" value="Genomic_DNA"/>
</dbReference>
<sequence length="177" mass="19162">MENTTTPAVTPVSVGIRYGLLTGIVTVIYSLILKAADLEQMPVMGLLTFAILIAGIVLAHKFYKKASGGFMSYGQGLGIATVTGAVIGVLSGIFNYIYVNFIDTEYAQRTVAAARAKMEADGKLSEEQIDQAMEWTSKMMPTGPLSIFWAILATAFFAFLLALVISAFTKNKRPEFE</sequence>
<feature type="transmembrane region" description="Helical" evidence="1">
    <location>
        <begin position="44"/>
        <end position="63"/>
    </location>
</feature>
<evidence type="ECO:0000256" key="1">
    <source>
        <dbReference type="SAM" id="Phobius"/>
    </source>
</evidence>
<protein>
    <submittedName>
        <fullName evidence="2">DUF4199 domain-containing protein</fullName>
    </submittedName>
</protein>
<organism evidence="2 3">
    <name type="scientific">Hymenobacter lapidiphilus</name>
    <dbReference type="NCBI Taxonomy" id="2608003"/>
    <lineage>
        <taxon>Bacteria</taxon>
        <taxon>Pseudomonadati</taxon>
        <taxon>Bacteroidota</taxon>
        <taxon>Cytophagia</taxon>
        <taxon>Cytophagales</taxon>
        <taxon>Hymenobacteraceae</taxon>
        <taxon>Hymenobacter</taxon>
    </lineage>
</organism>
<feature type="transmembrane region" description="Helical" evidence="1">
    <location>
        <begin position="12"/>
        <end position="32"/>
    </location>
</feature>
<feature type="transmembrane region" description="Helical" evidence="1">
    <location>
        <begin position="147"/>
        <end position="168"/>
    </location>
</feature>
<gene>
    <name evidence="2" type="ORF">HW554_08280</name>
</gene>
<keyword evidence="1" id="KW-0472">Membrane</keyword>
<comment type="caution">
    <text evidence="2">The sequence shown here is derived from an EMBL/GenBank/DDBJ whole genome shotgun (WGS) entry which is preliminary data.</text>
</comment>
<accession>A0A7Y7U670</accession>